<sequence length="134" mass="14591">MGIGTRTRPIPPNTDTPTPQPNLLTRGSVAKGRTVLMRQRVTIIAVMPEAAYRPKASTTYAFRGRYTSINAVPTRPTANRRTGKGSLSADDADGQPELGRADTLVLVTQFDVDLVEQDVEKQQTYGRAKAYNTG</sequence>
<dbReference type="EMBL" id="JANPWZ010002196">
    <property type="protein sequence ID" value="KAJ3560732.1"/>
    <property type="molecule type" value="Genomic_DNA"/>
</dbReference>
<evidence type="ECO:0000313" key="2">
    <source>
        <dbReference type="EMBL" id="KAJ3560732.1"/>
    </source>
</evidence>
<accession>A0A9W8N744</accession>
<feature type="region of interest" description="Disordered" evidence="1">
    <location>
        <begin position="1"/>
        <end position="25"/>
    </location>
</feature>
<feature type="region of interest" description="Disordered" evidence="1">
    <location>
        <begin position="70"/>
        <end position="97"/>
    </location>
</feature>
<proteinExistence type="predicted"/>
<dbReference type="AlphaFoldDB" id="A0A9W8N744"/>
<evidence type="ECO:0000313" key="3">
    <source>
        <dbReference type="Proteomes" id="UP001148614"/>
    </source>
</evidence>
<feature type="compositionally biased region" description="Pro residues" evidence="1">
    <location>
        <begin position="9"/>
        <end position="20"/>
    </location>
</feature>
<gene>
    <name evidence="2" type="ORF">NPX13_g9203</name>
</gene>
<organism evidence="2 3">
    <name type="scientific">Xylaria arbuscula</name>
    <dbReference type="NCBI Taxonomy" id="114810"/>
    <lineage>
        <taxon>Eukaryota</taxon>
        <taxon>Fungi</taxon>
        <taxon>Dikarya</taxon>
        <taxon>Ascomycota</taxon>
        <taxon>Pezizomycotina</taxon>
        <taxon>Sordariomycetes</taxon>
        <taxon>Xylariomycetidae</taxon>
        <taxon>Xylariales</taxon>
        <taxon>Xylariaceae</taxon>
        <taxon>Xylaria</taxon>
    </lineage>
</organism>
<keyword evidence="3" id="KW-1185">Reference proteome</keyword>
<evidence type="ECO:0000256" key="1">
    <source>
        <dbReference type="SAM" id="MobiDB-lite"/>
    </source>
</evidence>
<feature type="compositionally biased region" description="Polar residues" evidence="1">
    <location>
        <begin position="70"/>
        <end position="80"/>
    </location>
</feature>
<name>A0A9W8N744_9PEZI</name>
<reference evidence="2" key="1">
    <citation type="submission" date="2022-07" db="EMBL/GenBank/DDBJ databases">
        <title>Genome Sequence of Xylaria arbuscula.</title>
        <authorList>
            <person name="Buettner E."/>
        </authorList>
    </citation>
    <scope>NUCLEOTIDE SEQUENCE</scope>
    <source>
        <strain evidence="2">VT107</strain>
    </source>
</reference>
<comment type="caution">
    <text evidence="2">The sequence shown here is derived from an EMBL/GenBank/DDBJ whole genome shotgun (WGS) entry which is preliminary data.</text>
</comment>
<protein>
    <submittedName>
        <fullName evidence="2">Uncharacterized protein</fullName>
    </submittedName>
</protein>
<dbReference type="Proteomes" id="UP001148614">
    <property type="component" value="Unassembled WGS sequence"/>
</dbReference>